<evidence type="ECO:0000256" key="1">
    <source>
        <dbReference type="ARBA" id="ARBA00022729"/>
    </source>
</evidence>
<dbReference type="SMART" id="SM00856">
    <property type="entry name" value="PMEI"/>
    <property type="match status" value="1"/>
</dbReference>
<proteinExistence type="inferred from homology"/>
<evidence type="ECO:0000256" key="3">
    <source>
        <dbReference type="SAM" id="SignalP"/>
    </source>
</evidence>
<dbReference type="Proteomes" id="UP001345219">
    <property type="component" value="Chromosome 19"/>
</dbReference>
<comment type="similarity">
    <text evidence="2">Belongs to the PMEI family.</text>
</comment>
<dbReference type="InterPro" id="IPR051955">
    <property type="entry name" value="PME_Inhibitor"/>
</dbReference>
<evidence type="ECO:0000313" key="6">
    <source>
        <dbReference type="Proteomes" id="UP001345219"/>
    </source>
</evidence>
<name>A0AAN7GNZ4_9MYRT</name>
<feature type="chain" id="PRO_5042906204" description="Pectinesterase inhibitor domain-containing protein" evidence="3">
    <location>
        <begin position="22"/>
        <end position="199"/>
    </location>
</feature>
<protein>
    <recommendedName>
        <fullName evidence="4">Pectinesterase inhibitor domain-containing protein</fullName>
    </recommendedName>
</protein>
<dbReference type="SUPFAM" id="SSF101148">
    <property type="entry name" value="Plant invertase/pectin methylesterase inhibitor"/>
    <property type="match status" value="1"/>
</dbReference>
<gene>
    <name evidence="5" type="ORF">SAY87_024272</name>
</gene>
<evidence type="ECO:0000313" key="5">
    <source>
        <dbReference type="EMBL" id="KAK4740684.1"/>
    </source>
</evidence>
<comment type="caution">
    <text evidence="5">The sequence shown here is derived from an EMBL/GenBank/DDBJ whole genome shotgun (WGS) entry which is preliminary data.</text>
</comment>
<evidence type="ECO:0000259" key="4">
    <source>
        <dbReference type="SMART" id="SM00856"/>
    </source>
</evidence>
<evidence type="ECO:0000256" key="2">
    <source>
        <dbReference type="ARBA" id="ARBA00038471"/>
    </source>
</evidence>
<feature type="domain" description="Pectinesterase inhibitor" evidence="4">
    <location>
        <begin position="24"/>
        <end position="193"/>
    </location>
</feature>
<reference evidence="5 6" key="1">
    <citation type="journal article" date="2023" name="Hortic Res">
        <title>Pangenome of water caltrop reveals structural variations and asymmetric subgenome divergence after allopolyploidization.</title>
        <authorList>
            <person name="Zhang X."/>
            <person name="Chen Y."/>
            <person name="Wang L."/>
            <person name="Yuan Y."/>
            <person name="Fang M."/>
            <person name="Shi L."/>
            <person name="Lu R."/>
            <person name="Comes H.P."/>
            <person name="Ma Y."/>
            <person name="Chen Y."/>
            <person name="Huang G."/>
            <person name="Zhou Y."/>
            <person name="Zheng Z."/>
            <person name="Qiu Y."/>
        </authorList>
    </citation>
    <scope>NUCLEOTIDE SEQUENCE [LARGE SCALE GENOMIC DNA]</scope>
    <source>
        <tissue evidence="5">Roots</tissue>
    </source>
</reference>
<sequence>MEARLLSTFLLLPILLGAAAAAAASTDFVKKSCSTTTYPSLCYSSLSPYAGAINSDPWKLGSYALKVSLSYANKATAAITGQSKSTSLTKAEKAAVEQCEETMADSVDHLKQSVQVMSAIVQARSSGSSSTASATSNLEFQVSNVKTYASAAITDYSTCLDGLEEMKVRAGLKKQIVKWETAVERLTSNALSLVNKLNY</sequence>
<dbReference type="PANTHER" id="PTHR31080:SF296">
    <property type="entry name" value="OS05G0360900 PROTEIN"/>
    <property type="match status" value="1"/>
</dbReference>
<dbReference type="AlphaFoldDB" id="A0AAN7GNZ4"/>
<accession>A0AAN7GNZ4</accession>
<dbReference type="InterPro" id="IPR006501">
    <property type="entry name" value="Pectinesterase_inhib_dom"/>
</dbReference>
<dbReference type="EMBL" id="JAXIOK010000024">
    <property type="protein sequence ID" value="KAK4740684.1"/>
    <property type="molecule type" value="Genomic_DNA"/>
</dbReference>
<dbReference type="PANTHER" id="PTHR31080">
    <property type="entry name" value="PECTINESTERASE INHIBITOR-LIKE"/>
    <property type="match status" value="1"/>
</dbReference>
<dbReference type="Gene3D" id="1.20.140.40">
    <property type="entry name" value="Invertase/pectin methylesterase inhibitor family protein"/>
    <property type="match status" value="1"/>
</dbReference>
<dbReference type="GO" id="GO:0004857">
    <property type="term" value="F:enzyme inhibitor activity"/>
    <property type="evidence" value="ECO:0007669"/>
    <property type="project" value="InterPro"/>
</dbReference>
<dbReference type="Pfam" id="PF04043">
    <property type="entry name" value="PMEI"/>
    <property type="match status" value="1"/>
</dbReference>
<dbReference type="CDD" id="cd15798">
    <property type="entry name" value="PMEI-like_3"/>
    <property type="match status" value="1"/>
</dbReference>
<feature type="signal peptide" evidence="3">
    <location>
        <begin position="1"/>
        <end position="21"/>
    </location>
</feature>
<organism evidence="5 6">
    <name type="scientific">Trapa incisa</name>
    <dbReference type="NCBI Taxonomy" id="236973"/>
    <lineage>
        <taxon>Eukaryota</taxon>
        <taxon>Viridiplantae</taxon>
        <taxon>Streptophyta</taxon>
        <taxon>Embryophyta</taxon>
        <taxon>Tracheophyta</taxon>
        <taxon>Spermatophyta</taxon>
        <taxon>Magnoliopsida</taxon>
        <taxon>eudicotyledons</taxon>
        <taxon>Gunneridae</taxon>
        <taxon>Pentapetalae</taxon>
        <taxon>rosids</taxon>
        <taxon>malvids</taxon>
        <taxon>Myrtales</taxon>
        <taxon>Lythraceae</taxon>
        <taxon>Trapa</taxon>
    </lineage>
</organism>
<dbReference type="InterPro" id="IPR035513">
    <property type="entry name" value="Invertase/methylesterase_inhib"/>
</dbReference>
<keyword evidence="1 3" id="KW-0732">Signal</keyword>
<dbReference type="NCBIfam" id="TIGR01614">
    <property type="entry name" value="PME_inhib"/>
    <property type="match status" value="1"/>
</dbReference>
<keyword evidence="6" id="KW-1185">Reference proteome</keyword>